<evidence type="ECO:0000313" key="6">
    <source>
        <dbReference type="EMBL" id="MBC9207533.1"/>
    </source>
</evidence>
<organism evidence="6 7">
    <name type="scientific">Teichococcus aerophilus</name>
    <dbReference type="NCBI Taxonomy" id="1224513"/>
    <lineage>
        <taxon>Bacteria</taxon>
        <taxon>Pseudomonadati</taxon>
        <taxon>Pseudomonadota</taxon>
        <taxon>Alphaproteobacteria</taxon>
        <taxon>Acetobacterales</taxon>
        <taxon>Roseomonadaceae</taxon>
        <taxon>Roseomonas</taxon>
    </lineage>
</organism>
<evidence type="ECO:0000259" key="5">
    <source>
        <dbReference type="PROSITE" id="PS51898"/>
    </source>
</evidence>
<dbReference type="Gene3D" id="1.10.443.10">
    <property type="entry name" value="Intergrase catalytic core"/>
    <property type="match status" value="1"/>
</dbReference>
<comment type="similarity">
    <text evidence="1">Belongs to the 'phage' integrase family.</text>
</comment>
<gene>
    <name evidence="6" type="ORF">IBL26_11870</name>
</gene>
<evidence type="ECO:0000256" key="2">
    <source>
        <dbReference type="ARBA" id="ARBA00022908"/>
    </source>
</evidence>
<dbReference type="SUPFAM" id="SSF56349">
    <property type="entry name" value="DNA breaking-rejoining enzymes"/>
    <property type="match status" value="1"/>
</dbReference>
<dbReference type="RefSeq" id="WP_187784694.1">
    <property type="nucleotide sequence ID" value="NZ_JACTVA010000018.1"/>
</dbReference>
<keyword evidence="2" id="KW-0229">DNA integration</keyword>
<dbReference type="InterPro" id="IPR050808">
    <property type="entry name" value="Phage_Integrase"/>
</dbReference>
<keyword evidence="7" id="KW-1185">Reference proteome</keyword>
<dbReference type="Gene3D" id="1.10.150.130">
    <property type="match status" value="1"/>
</dbReference>
<evidence type="ECO:0000256" key="4">
    <source>
        <dbReference type="ARBA" id="ARBA00023172"/>
    </source>
</evidence>
<evidence type="ECO:0000256" key="1">
    <source>
        <dbReference type="ARBA" id="ARBA00008857"/>
    </source>
</evidence>
<dbReference type="InterPro" id="IPR011010">
    <property type="entry name" value="DNA_brk_join_enz"/>
</dbReference>
<dbReference type="Gene3D" id="3.30.160.390">
    <property type="entry name" value="Integrase, DNA-binding domain"/>
    <property type="match status" value="1"/>
</dbReference>
<name>A0ABR7RMB9_9PROT</name>
<accession>A0ABR7RMB9</accession>
<sequence>MAKITKRIVDAAEPRAAEYFLWCDELPGFGLRVYPSGRKGYLVQYRSAGRSRRANIGLHGRLTPDEARKEAMSLLGQVARGGDPAEERATRRKTLTVQELCERYLQAADKGLILGKRGAAKKASTLASDRSRIGAHIVPLIGNRKVTDLTRADVTRFMRDVAAGKAARTIKTAKLRGKSIVEGGKGAATRTMGLLGGILSFAVSEGVIQANPVHGVKRPADSRKKARLTPETYAELGKALAKWDAEGGNSAAALAIRLLALTGCRRGEVQKLRWSEVDTAGHALRLEDSKEGASVRPVGQAVLDLLGAAAPQESDHIYILAGRDPQKPYGGLPGAWERLAKEAGLVGITLHTLRHSFASTAADLGYSEPTIAAMIGHSSGTITGRYVHHLDAVLIAAADRVAEEIRKQMAGKARASEPQA</sequence>
<keyword evidence="4" id="KW-0233">DNA recombination</keyword>
<dbReference type="InterPro" id="IPR013762">
    <property type="entry name" value="Integrase-like_cat_sf"/>
</dbReference>
<dbReference type="PANTHER" id="PTHR30629">
    <property type="entry name" value="PROPHAGE INTEGRASE"/>
    <property type="match status" value="1"/>
</dbReference>
<dbReference type="Proteomes" id="UP000626026">
    <property type="component" value="Unassembled WGS sequence"/>
</dbReference>
<dbReference type="CDD" id="cd00796">
    <property type="entry name" value="INT_Rci_Hp1_C"/>
    <property type="match status" value="1"/>
</dbReference>
<dbReference type="InterPro" id="IPR038488">
    <property type="entry name" value="Integrase_DNA-bd_sf"/>
</dbReference>
<dbReference type="Pfam" id="PF00589">
    <property type="entry name" value="Phage_integrase"/>
    <property type="match status" value="1"/>
</dbReference>
<protein>
    <submittedName>
        <fullName evidence="6">Tyrosine-type recombinase/integrase</fullName>
    </submittedName>
</protein>
<reference evidence="6 7" key="1">
    <citation type="journal article" date="2013" name="Int. J. Syst. Evol. Microbiol.">
        <title>Roseomonas aerophila sp. nov., isolated from air.</title>
        <authorList>
            <person name="Kim S.J."/>
            <person name="Weon H.Y."/>
            <person name="Ahn J.H."/>
            <person name="Hong S.B."/>
            <person name="Seok S.J."/>
            <person name="Whang K.S."/>
            <person name="Kwon S.W."/>
        </authorList>
    </citation>
    <scope>NUCLEOTIDE SEQUENCE [LARGE SCALE GENOMIC DNA]</scope>
    <source>
        <strain evidence="6 7">NBRC 108923</strain>
    </source>
</reference>
<feature type="domain" description="Tyr recombinase" evidence="5">
    <location>
        <begin position="223"/>
        <end position="399"/>
    </location>
</feature>
<evidence type="ECO:0000313" key="7">
    <source>
        <dbReference type="Proteomes" id="UP000626026"/>
    </source>
</evidence>
<dbReference type="PROSITE" id="PS51898">
    <property type="entry name" value="TYR_RECOMBINASE"/>
    <property type="match status" value="1"/>
</dbReference>
<dbReference type="InterPro" id="IPR002104">
    <property type="entry name" value="Integrase_catalytic"/>
</dbReference>
<keyword evidence="3" id="KW-0238">DNA-binding</keyword>
<dbReference type="Pfam" id="PF13356">
    <property type="entry name" value="Arm-DNA-bind_3"/>
    <property type="match status" value="1"/>
</dbReference>
<evidence type="ECO:0000256" key="3">
    <source>
        <dbReference type="ARBA" id="ARBA00023125"/>
    </source>
</evidence>
<dbReference type="InterPro" id="IPR025166">
    <property type="entry name" value="Integrase_DNA_bind_dom"/>
</dbReference>
<proteinExistence type="inferred from homology"/>
<comment type="caution">
    <text evidence="6">The sequence shown here is derived from an EMBL/GenBank/DDBJ whole genome shotgun (WGS) entry which is preliminary data.</text>
</comment>
<dbReference type="EMBL" id="JACTVA010000018">
    <property type="protein sequence ID" value="MBC9207533.1"/>
    <property type="molecule type" value="Genomic_DNA"/>
</dbReference>
<dbReference type="PANTHER" id="PTHR30629:SF2">
    <property type="entry name" value="PROPHAGE INTEGRASE INTS-RELATED"/>
    <property type="match status" value="1"/>
</dbReference>
<dbReference type="InterPro" id="IPR010998">
    <property type="entry name" value="Integrase_recombinase_N"/>
</dbReference>